<evidence type="ECO:0000256" key="5">
    <source>
        <dbReference type="ARBA" id="ARBA00022989"/>
    </source>
</evidence>
<feature type="region of interest" description="Disordered" evidence="9">
    <location>
        <begin position="43"/>
        <end position="84"/>
    </location>
</feature>
<name>A0A4S2GZZ2_9PROT</name>
<evidence type="ECO:0000256" key="6">
    <source>
        <dbReference type="ARBA" id="ARBA00023010"/>
    </source>
</evidence>
<keyword evidence="8" id="KW-1003">Cell membrane</keyword>
<gene>
    <name evidence="8" type="primary">tatA</name>
    <name evidence="10" type="ORF">E5163_11330</name>
</gene>
<evidence type="ECO:0000256" key="1">
    <source>
        <dbReference type="ARBA" id="ARBA00004167"/>
    </source>
</evidence>
<comment type="function">
    <text evidence="8">Part of the twin-arginine translocation (Tat) system that transports large folded proteins containing a characteristic twin-arginine motif in their signal peptide across membranes. TatA could form the protein-conducting channel of the Tat system.</text>
</comment>
<dbReference type="EMBL" id="SRXW01000003">
    <property type="protein sequence ID" value="TGY88402.1"/>
    <property type="molecule type" value="Genomic_DNA"/>
</dbReference>
<dbReference type="Proteomes" id="UP000308054">
    <property type="component" value="Unassembled WGS sequence"/>
</dbReference>
<proteinExistence type="inferred from homology"/>
<evidence type="ECO:0000256" key="7">
    <source>
        <dbReference type="ARBA" id="ARBA00023136"/>
    </source>
</evidence>
<evidence type="ECO:0000256" key="8">
    <source>
        <dbReference type="HAMAP-Rule" id="MF_00236"/>
    </source>
</evidence>
<keyword evidence="3 8" id="KW-0812">Transmembrane</keyword>
<evidence type="ECO:0000256" key="4">
    <source>
        <dbReference type="ARBA" id="ARBA00022927"/>
    </source>
</evidence>
<reference evidence="10 11" key="1">
    <citation type="journal article" date="2017" name="Int. J. Syst. Evol. Microbiol.">
        <title>Marinicauda algicola sp. nov., isolated from a marine red alga Rhodosorus marinus.</title>
        <authorList>
            <person name="Jeong S.E."/>
            <person name="Jeon S.H."/>
            <person name="Chun B.H."/>
            <person name="Kim D.W."/>
            <person name="Jeon C.O."/>
        </authorList>
    </citation>
    <scope>NUCLEOTIDE SEQUENCE [LARGE SCALE GENOMIC DNA]</scope>
    <source>
        <strain evidence="10 11">JCM 31718</strain>
    </source>
</reference>
<comment type="caution">
    <text evidence="10">The sequence shown here is derived from an EMBL/GenBank/DDBJ whole genome shotgun (WGS) entry which is preliminary data.</text>
</comment>
<accession>A0A4S2GZZ2</accession>
<dbReference type="GO" id="GO:0033281">
    <property type="term" value="C:TAT protein transport complex"/>
    <property type="evidence" value="ECO:0007669"/>
    <property type="project" value="UniProtKB-UniRule"/>
</dbReference>
<dbReference type="RefSeq" id="WP_135996248.1">
    <property type="nucleotide sequence ID" value="NZ_CP071057.1"/>
</dbReference>
<evidence type="ECO:0000256" key="3">
    <source>
        <dbReference type="ARBA" id="ARBA00022692"/>
    </source>
</evidence>
<dbReference type="AlphaFoldDB" id="A0A4S2GZZ2"/>
<dbReference type="GO" id="GO:0043953">
    <property type="term" value="P:protein transport by the Tat complex"/>
    <property type="evidence" value="ECO:0007669"/>
    <property type="project" value="UniProtKB-UniRule"/>
</dbReference>
<keyword evidence="11" id="KW-1185">Reference proteome</keyword>
<evidence type="ECO:0000313" key="11">
    <source>
        <dbReference type="Proteomes" id="UP000308054"/>
    </source>
</evidence>
<evidence type="ECO:0000313" key="10">
    <source>
        <dbReference type="EMBL" id="TGY88402.1"/>
    </source>
</evidence>
<comment type="subunit">
    <text evidence="8">The Tat system comprises two distinct complexes: a TatABC complex, containing multiple copies of TatA, TatB and TatC subunits, and a separate TatA complex, containing only TatA subunits. Substrates initially bind to the TatABC complex, which probably triggers association of the separate TatA complex to form the active translocon.</text>
</comment>
<sequence>MAPHWTGLLIVAILLLLLFGGRGKISSLMGDFAKGITAFRKGLKDEDADKEKSAEESGRLSRDSATGESERTSKAAGERTGSNS</sequence>
<dbReference type="Gene3D" id="1.20.5.3310">
    <property type="match status" value="1"/>
</dbReference>
<dbReference type="Pfam" id="PF02416">
    <property type="entry name" value="TatA_B_E"/>
    <property type="match status" value="1"/>
</dbReference>
<keyword evidence="7 8" id="KW-0472">Membrane</keyword>
<comment type="subcellular location">
    <subcellularLocation>
        <location evidence="8">Cell membrane</location>
        <topology evidence="8">Single-pass membrane protein</topology>
    </subcellularLocation>
    <subcellularLocation>
        <location evidence="1">Membrane</location>
        <topology evidence="1">Single-pass membrane protein</topology>
    </subcellularLocation>
</comment>
<dbReference type="GO" id="GO:0008320">
    <property type="term" value="F:protein transmembrane transporter activity"/>
    <property type="evidence" value="ECO:0007669"/>
    <property type="project" value="UniProtKB-UniRule"/>
</dbReference>
<keyword evidence="6 8" id="KW-0811">Translocation</keyword>
<keyword evidence="2 8" id="KW-0813">Transport</keyword>
<feature type="compositionally biased region" description="Basic and acidic residues" evidence="9">
    <location>
        <begin position="68"/>
        <end position="77"/>
    </location>
</feature>
<keyword evidence="5 8" id="KW-1133">Transmembrane helix</keyword>
<dbReference type="InterPro" id="IPR006312">
    <property type="entry name" value="TatA/E"/>
</dbReference>
<evidence type="ECO:0000256" key="9">
    <source>
        <dbReference type="SAM" id="MobiDB-lite"/>
    </source>
</evidence>
<comment type="similarity">
    <text evidence="8">Belongs to the TatA/E family.</text>
</comment>
<organism evidence="10 11">
    <name type="scientific">Marinicauda algicola</name>
    <dbReference type="NCBI Taxonomy" id="2029849"/>
    <lineage>
        <taxon>Bacteria</taxon>
        <taxon>Pseudomonadati</taxon>
        <taxon>Pseudomonadota</taxon>
        <taxon>Alphaproteobacteria</taxon>
        <taxon>Maricaulales</taxon>
        <taxon>Maricaulaceae</taxon>
        <taxon>Marinicauda</taxon>
    </lineage>
</organism>
<dbReference type="HAMAP" id="MF_00236">
    <property type="entry name" value="TatA_E"/>
    <property type="match status" value="1"/>
</dbReference>
<protein>
    <recommendedName>
        <fullName evidence="8">Sec-independent protein translocase protein TatA</fullName>
    </recommendedName>
</protein>
<feature type="compositionally biased region" description="Basic and acidic residues" evidence="9">
    <location>
        <begin position="43"/>
        <end position="62"/>
    </location>
</feature>
<evidence type="ECO:0000256" key="2">
    <source>
        <dbReference type="ARBA" id="ARBA00022448"/>
    </source>
</evidence>
<dbReference type="InterPro" id="IPR003369">
    <property type="entry name" value="TatA/B/E"/>
</dbReference>
<keyword evidence="4 8" id="KW-0653">Protein transport</keyword>